<dbReference type="InterPro" id="IPR004424">
    <property type="entry name" value="IspE"/>
</dbReference>
<dbReference type="Gene3D" id="3.30.230.10">
    <property type="match status" value="1"/>
</dbReference>
<organism evidence="12 13">
    <name type="scientific">Olsenella profusa F0195</name>
    <dbReference type="NCBI Taxonomy" id="1125712"/>
    <lineage>
        <taxon>Bacteria</taxon>
        <taxon>Bacillati</taxon>
        <taxon>Actinomycetota</taxon>
        <taxon>Coriobacteriia</taxon>
        <taxon>Coriobacteriales</taxon>
        <taxon>Atopobiaceae</taxon>
        <taxon>Olsenella</taxon>
    </lineage>
</organism>
<dbReference type="AlphaFoldDB" id="U2USR9"/>
<dbReference type="InterPro" id="IPR006204">
    <property type="entry name" value="GHMP_kinase_N_dom"/>
</dbReference>
<dbReference type="PATRIC" id="fig|1125712.3.peg.2366"/>
<evidence type="ECO:0000256" key="1">
    <source>
        <dbReference type="ARBA" id="ARBA00009684"/>
    </source>
</evidence>
<dbReference type="PANTHER" id="PTHR43527">
    <property type="entry name" value="4-DIPHOSPHOCYTIDYL-2-C-METHYL-D-ERYTHRITOL KINASE, CHLOROPLASTIC"/>
    <property type="match status" value="1"/>
</dbReference>
<dbReference type="InterPro" id="IPR014721">
    <property type="entry name" value="Ribsml_uS5_D2-typ_fold_subgr"/>
</dbReference>
<evidence type="ECO:0000256" key="3">
    <source>
        <dbReference type="ARBA" id="ARBA00017473"/>
    </source>
</evidence>
<dbReference type="Pfam" id="PF08544">
    <property type="entry name" value="GHMP_kinases_C"/>
    <property type="match status" value="1"/>
</dbReference>
<dbReference type="STRING" id="1125712.HMPREF1316_0708"/>
<dbReference type="PIRSF" id="PIRSF010376">
    <property type="entry name" value="IspE"/>
    <property type="match status" value="1"/>
</dbReference>
<dbReference type="OrthoDB" id="3173073at2"/>
<dbReference type="GO" id="GO:0016114">
    <property type="term" value="P:terpenoid biosynthetic process"/>
    <property type="evidence" value="ECO:0007669"/>
    <property type="project" value="UniProtKB-UniRule"/>
</dbReference>
<evidence type="ECO:0000313" key="12">
    <source>
        <dbReference type="EMBL" id="ERL06162.1"/>
    </source>
</evidence>
<evidence type="ECO:0000256" key="5">
    <source>
        <dbReference type="ARBA" id="ARBA00022741"/>
    </source>
</evidence>
<dbReference type="Gene3D" id="3.30.70.890">
    <property type="entry name" value="GHMP kinase, C-terminal domain"/>
    <property type="match status" value="1"/>
</dbReference>
<evidence type="ECO:0000256" key="2">
    <source>
        <dbReference type="ARBA" id="ARBA00012052"/>
    </source>
</evidence>
<accession>U2USR9</accession>
<evidence type="ECO:0000256" key="9">
    <source>
        <dbReference type="HAMAP-Rule" id="MF_00061"/>
    </source>
</evidence>
<feature type="active site" evidence="9">
    <location>
        <position position="140"/>
    </location>
</feature>
<evidence type="ECO:0000256" key="4">
    <source>
        <dbReference type="ARBA" id="ARBA00022679"/>
    </source>
</evidence>
<name>U2USR9_9ACTN</name>
<dbReference type="InterPro" id="IPR020568">
    <property type="entry name" value="Ribosomal_Su5_D2-typ_SF"/>
</dbReference>
<comment type="catalytic activity">
    <reaction evidence="9">
        <text>4-CDP-2-C-methyl-D-erythritol + ATP = 4-CDP-2-C-methyl-D-erythritol 2-phosphate + ADP + H(+)</text>
        <dbReference type="Rhea" id="RHEA:18437"/>
        <dbReference type="ChEBI" id="CHEBI:15378"/>
        <dbReference type="ChEBI" id="CHEBI:30616"/>
        <dbReference type="ChEBI" id="CHEBI:57823"/>
        <dbReference type="ChEBI" id="CHEBI:57919"/>
        <dbReference type="ChEBI" id="CHEBI:456216"/>
        <dbReference type="EC" id="2.7.1.148"/>
    </reaction>
</comment>
<dbReference type="HAMAP" id="MF_00061">
    <property type="entry name" value="IspE"/>
    <property type="match status" value="1"/>
</dbReference>
<comment type="similarity">
    <text evidence="1 9">Belongs to the GHMP kinase family. IspE subfamily.</text>
</comment>
<dbReference type="EMBL" id="AWEZ01000069">
    <property type="protein sequence ID" value="ERL06162.1"/>
    <property type="molecule type" value="Genomic_DNA"/>
</dbReference>
<evidence type="ECO:0000313" key="13">
    <source>
        <dbReference type="Proteomes" id="UP000016638"/>
    </source>
</evidence>
<comment type="caution">
    <text evidence="12">The sequence shown here is derived from an EMBL/GenBank/DDBJ whole genome shotgun (WGS) entry which is preliminary data.</text>
</comment>
<dbReference type="GO" id="GO:0050515">
    <property type="term" value="F:4-(cytidine 5'-diphospho)-2-C-methyl-D-erythritol kinase activity"/>
    <property type="evidence" value="ECO:0007669"/>
    <property type="project" value="UniProtKB-UniRule"/>
</dbReference>
<feature type="domain" description="GHMP kinase C-terminal" evidence="11">
    <location>
        <begin position="205"/>
        <end position="274"/>
    </location>
</feature>
<proteinExistence type="inferred from homology"/>
<dbReference type="NCBIfam" id="TIGR00154">
    <property type="entry name" value="ispE"/>
    <property type="match status" value="1"/>
</dbReference>
<feature type="active site" evidence="9">
    <location>
        <position position="12"/>
    </location>
</feature>
<dbReference type="Pfam" id="PF00288">
    <property type="entry name" value="GHMP_kinases_N"/>
    <property type="match status" value="1"/>
</dbReference>
<comment type="caution">
    <text evidence="9">Lacks conserved residue(s) required for the propagation of feature annotation.</text>
</comment>
<dbReference type="SUPFAM" id="SSF55060">
    <property type="entry name" value="GHMP Kinase, C-terminal domain"/>
    <property type="match status" value="1"/>
</dbReference>
<dbReference type="eggNOG" id="COG1947">
    <property type="taxonomic scope" value="Bacteria"/>
</dbReference>
<keyword evidence="6 9" id="KW-0418">Kinase</keyword>
<reference evidence="12 13" key="1">
    <citation type="submission" date="2013-08" db="EMBL/GenBank/DDBJ databases">
        <authorList>
            <person name="Durkin A.S."/>
            <person name="Haft D.R."/>
            <person name="McCorrison J."/>
            <person name="Torralba M."/>
            <person name="Gillis M."/>
            <person name="Haft D.H."/>
            <person name="Methe B."/>
            <person name="Sutton G."/>
            <person name="Nelson K.E."/>
        </authorList>
    </citation>
    <scope>NUCLEOTIDE SEQUENCE [LARGE SCALE GENOMIC DNA]</scope>
    <source>
        <strain evidence="12 13">F0195</strain>
    </source>
</reference>
<feature type="domain" description="GHMP kinase N-terminal" evidence="10">
    <location>
        <begin position="70"/>
        <end position="145"/>
    </location>
</feature>
<evidence type="ECO:0000259" key="11">
    <source>
        <dbReference type="Pfam" id="PF08544"/>
    </source>
</evidence>
<dbReference type="Proteomes" id="UP000016638">
    <property type="component" value="Unassembled WGS sequence"/>
</dbReference>
<keyword evidence="5 9" id="KW-0547">Nucleotide-binding</keyword>
<comment type="function">
    <text evidence="9">Catalyzes the phosphorylation of the position 2 hydroxy group of 4-diphosphocytidyl-2C-methyl-D-erythritol.</text>
</comment>
<evidence type="ECO:0000259" key="10">
    <source>
        <dbReference type="Pfam" id="PF00288"/>
    </source>
</evidence>
<evidence type="ECO:0000256" key="6">
    <source>
        <dbReference type="ARBA" id="ARBA00022777"/>
    </source>
</evidence>
<comment type="pathway">
    <text evidence="9">Isoprenoid biosynthesis; isopentenyl diphosphate biosynthesis via DXP pathway; isopentenyl diphosphate from 1-deoxy-D-xylulose 5-phosphate: step 3/6.</text>
</comment>
<sequence length="297" mass="31568">MSKEVLLKAPAKLNLHLGIHPRRDVRGYHRADSLMVAVGLFDEVRIWERASGSGLSLSLSEDVGVPAERNTVWVAAQRLCEACNRPKDYAIDVRKAIPVQSGLGGSSSDAAGVILGLCRLWGVDVGDRRVMDIARSVGADVPFFLRPRPSLLAGAGDVLEQTLPEIKGLPIVLVRPRDGVSTPAAYRAFDEAPIKPHSPEAMCRAVGQRDAAAIAAALYNNLALAAVRLVPACADVVSWLKMQPGVLGAQVTGSGSCTFGICERADVAAEVAARAYGLREGWWTFACETVGLGAQFC</sequence>
<dbReference type="UniPathway" id="UPA00056">
    <property type="reaction ID" value="UER00094"/>
</dbReference>
<keyword evidence="7 9" id="KW-0067">ATP-binding</keyword>
<dbReference type="GO" id="GO:0005524">
    <property type="term" value="F:ATP binding"/>
    <property type="evidence" value="ECO:0007669"/>
    <property type="project" value="UniProtKB-UniRule"/>
</dbReference>
<dbReference type="SUPFAM" id="SSF54211">
    <property type="entry name" value="Ribosomal protein S5 domain 2-like"/>
    <property type="match status" value="1"/>
</dbReference>
<dbReference type="EC" id="2.7.1.148" evidence="2 9"/>
<keyword evidence="13" id="KW-1185">Reference proteome</keyword>
<gene>
    <name evidence="9 12" type="primary">ispE</name>
    <name evidence="12" type="ORF">HMPREF1316_0708</name>
</gene>
<dbReference type="InterPro" id="IPR013750">
    <property type="entry name" value="GHMP_kinase_C_dom"/>
</dbReference>
<dbReference type="InterPro" id="IPR036554">
    <property type="entry name" value="GHMP_kinase_C_sf"/>
</dbReference>
<keyword evidence="9" id="KW-0414">Isoprene biosynthesis</keyword>
<dbReference type="RefSeq" id="WP_021727218.1">
    <property type="nucleotide sequence ID" value="NZ_AWEZ01000069.1"/>
</dbReference>
<dbReference type="PANTHER" id="PTHR43527:SF2">
    <property type="entry name" value="4-DIPHOSPHOCYTIDYL-2-C-METHYL-D-ERYTHRITOL KINASE, CHLOROPLASTIC"/>
    <property type="match status" value="1"/>
</dbReference>
<evidence type="ECO:0000256" key="8">
    <source>
        <dbReference type="ARBA" id="ARBA00032554"/>
    </source>
</evidence>
<protein>
    <recommendedName>
        <fullName evidence="3 9">4-diphosphocytidyl-2-C-methyl-D-erythritol kinase</fullName>
        <shortName evidence="9">CMK</shortName>
        <ecNumber evidence="2 9">2.7.1.148</ecNumber>
    </recommendedName>
    <alternativeName>
        <fullName evidence="8 9">4-(cytidine-5'-diphospho)-2-C-methyl-D-erythritol kinase</fullName>
    </alternativeName>
</protein>
<evidence type="ECO:0000256" key="7">
    <source>
        <dbReference type="ARBA" id="ARBA00022840"/>
    </source>
</evidence>
<dbReference type="GO" id="GO:0019288">
    <property type="term" value="P:isopentenyl diphosphate biosynthetic process, methylerythritol 4-phosphate pathway"/>
    <property type="evidence" value="ECO:0007669"/>
    <property type="project" value="UniProtKB-UniRule"/>
</dbReference>
<keyword evidence="4 9" id="KW-0808">Transferase</keyword>